<keyword evidence="4" id="KW-1003">Cell membrane</keyword>
<reference evidence="9 10" key="1">
    <citation type="journal article" date="2015" name="BMC Genomics">
        <title>Comparative genomics of Fructobacillus spp. and Leuconostoc spp. reveals niche-specific evolution of Fructobacillus spp.</title>
        <authorList>
            <person name="Endo A."/>
            <person name="Tanizawa Y."/>
            <person name="Tanaka N."/>
            <person name="Maeno S."/>
            <person name="Kumar H."/>
            <person name="Shiwa Y."/>
            <person name="Okada S."/>
            <person name="Yoshikawa H."/>
            <person name="Dicks L."/>
            <person name="Nakagawa J."/>
            <person name="Arita M."/>
        </authorList>
    </citation>
    <scope>NUCLEOTIDE SEQUENCE [LARGE SCALE GENOMIC DNA]</scope>
    <source>
        <strain evidence="9 10">JCM 12225</strain>
    </source>
</reference>
<feature type="transmembrane region" description="Helical" evidence="8">
    <location>
        <begin position="253"/>
        <end position="283"/>
    </location>
</feature>
<feature type="transmembrane region" description="Helical" evidence="8">
    <location>
        <begin position="12"/>
        <end position="30"/>
    </location>
</feature>
<dbReference type="STRING" id="157463.GCA_001047075_00791"/>
<feature type="transmembrane region" description="Helical" evidence="8">
    <location>
        <begin position="168"/>
        <end position="190"/>
    </location>
</feature>
<proteinExistence type="inferred from homology"/>
<comment type="subcellular location">
    <subcellularLocation>
        <location evidence="1">Cell membrane</location>
        <topology evidence="1">Multi-pass membrane protein</topology>
    </subcellularLocation>
</comment>
<accession>A0A0K8MJ13</accession>
<keyword evidence="10" id="KW-1185">Reference proteome</keyword>
<dbReference type="InterPro" id="IPR002549">
    <property type="entry name" value="AI-2E-like"/>
</dbReference>
<keyword evidence="7 8" id="KW-0472">Membrane</keyword>
<protein>
    <submittedName>
        <fullName evidence="9">Integral membrane protein</fullName>
    </submittedName>
</protein>
<comment type="similarity">
    <text evidence="2">Belongs to the autoinducer-2 exporter (AI-2E) (TC 2.A.86) family.</text>
</comment>
<evidence type="ECO:0000256" key="8">
    <source>
        <dbReference type="SAM" id="Phobius"/>
    </source>
</evidence>
<dbReference type="Proteomes" id="UP000253891">
    <property type="component" value="Unassembled WGS sequence"/>
</dbReference>
<dbReference type="Pfam" id="PF01594">
    <property type="entry name" value="AI-2E_transport"/>
    <property type="match status" value="1"/>
</dbReference>
<feature type="transmembrane region" description="Helical" evidence="8">
    <location>
        <begin position="79"/>
        <end position="104"/>
    </location>
</feature>
<keyword evidence="6 8" id="KW-1133">Transmembrane helix</keyword>
<evidence type="ECO:0000313" key="9">
    <source>
        <dbReference type="EMBL" id="GAO99874.1"/>
    </source>
</evidence>
<feature type="transmembrane region" description="Helical" evidence="8">
    <location>
        <begin position="36"/>
        <end position="58"/>
    </location>
</feature>
<evidence type="ECO:0000256" key="4">
    <source>
        <dbReference type="ARBA" id="ARBA00022475"/>
    </source>
</evidence>
<evidence type="ECO:0000256" key="2">
    <source>
        <dbReference type="ARBA" id="ARBA00009773"/>
    </source>
</evidence>
<dbReference type="PANTHER" id="PTHR21716:SF53">
    <property type="entry name" value="PERMEASE PERM-RELATED"/>
    <property type="match status" value="1"/>
</dbReference>
<keyword evidence="5 8" id="KW-0812">Transmembrane</keyword>
<evidence type="ECO:0000256" key="3">
    <source>
        <dbReference type="ARBA" id="ARBA00022448"/>
    </source>
</evidence>
<name>A0A0K8MJ13_9LACO</name>
<dbReference type="AlphaFoldDB" id="A0A0K8MJ13"/>
<dbReference type="RefSeq" id="WP_061993249.1">
    <property type="nucleotide sequence ID" value="NZ_DF968001.1"/>
</dbReference>
<evidence type="ECO:0000256" key="7">
    <source>
        <dbReference type="ARBA" id="ARBA00023136"/>
    </source>
</evidence>
<gene>
    <name evidence="9" type="ORF">FFIC_241520</name>
</gene>
<dbReference type="EMBL" id="DF968001">
    <property type="protein sequence ID" value="GAO99874.1"/>
    <property type="molecule type" value="Genomic_DNA"/>
</dbReference>
<dbReference type="GO" id="GO:0055085">
    <property type="term" value="P:transmembrane transport"/>
    <property type="evidence" value="ECO:0007669"/>
    <property type="project" value="TreeGrafter"/>
</dbReference>
<feature type="transmembrane region" description="Helical" evidence="8">
    <location>
        <begin position="290"/>
        <end position="313"/>
    </location>
</feature>
<evidence type="ECO:0000256" key="5">
    <source>
        <dbReference type="ARBA" id="ARBA00022692"/>
    </source>
</evidence>
<sequence length="383" mass="43062">MFPNDKLKNVFFWTIEALALACLIFLIFNFEFLMHPIAVFLNTVFMPLLVAGFFYYVLKPIMKLIEKINIKGWQMSRTLAVWITFSLFMIVFVGSIIIFVPLILGEITNLVNSIPDFIQHGQNFANDIVKEPWFKRLHISVSDKDIKNSVSKYGTSVLSMTAGTLQSVITGATSFTINALMVPIILFYMLNDSNHFLPAVKNFFPKNKVKDVYELGRQLDRTIERYISGQAIQMVFVGFAMSIGYLLTGLPYIWLLGFIAGVANIVPYVGPFIGVIPAVIVALSISWKMLIGIGIAMAIVQQVNGSILYPAVIGKSLQIHPLTVMLLLLGAGNLWGIVGMIIVVPFYAIARTIILYVYKLHMRQKESENETKTEIEIKEETVE</sequence>
<dbReference type="GO" id="GO:0005886">
    <property type="term" value="C:plasma membrane"/>
    <property type="evidence" value="ECO:0007669"/>
    <property type="project" value="UniProtKB-SubCell"/>
</dbReference>
<evidence type="ECO:0000256" key="1">
    <source>
        <dbReference type="ARBA" id="ARBA00004651"/>
    </source>
</evidence>
<dbReference type="OrthoDB" id="9793390at2"/>
<keyword evidence="3" id="KW-0813">Transport</keyword>
<dbReference type="PANTHER" id="PTHR21716">
    <property type="entry name" value="TRANSMEMBRANE PROTEIN"/>
    <property type="match status" value="1"/>
</dbReference>
<feature type="transmembrane region" description="Helical" evidence="8">
    <location>
        <begin position="226"/>
        <end position="247"/>
    </location>
</feature>
<evidence type="ECO:0000256" key="6">
    <source>
        <dbReference type="ARBA" id="ARBA00022989"/>
    </source>
</evidence>
<evidence type="ECO:0000313" key="10">
    <source>
        <dbReference type="Proteomes" id="UP000253891"/>
    </source>
</evidence>
<organism evidence="9 10">
    <name type="scientific">Fructobacillus ficulneus</name>
    <dbReference type="NCBI Taxonomy" id="157463"/>
    <lineage>
        <taxon>Bacteria</taxon>
        <taxon>Bacillati</taxon>
        <taxon>Bacillota</taxon>
        <taxon>Bacilli</taxon>
        <taxon>Lactobacillales</taxon>
        <taxon>Lactobacillaceae</taxon>
        <taxon>Fructobacillus</taxon>
    </lineage>
</organism>
<feature type="transmembrane region" description="Helical" evidence="8">
    <location>
        <begin position="333"/>
        <end position="358"/>
    </location>
</feature>